<reference evidence="1 2" key="1">
    <citation type="submission" date="2019-01" db="EMBL/GenBank/DDBJ databases">
        <title>Novel species of Nocardioides.</title>
        <authorList>
            <person name="Liu Q."/>
            <person name="Xin Y.-H."/>
        </authorList>
    </citation>
    <scope>NUCLEOTIDE SEQUENCE [LARGE SCALE GENOMIC DNA]</scope>
    <source>
        <strain evidence="1 2">HLT3-15</strain>
    </source>
</reference>
<accession>A0A4Q2RQ98</accession>
<name>A0A4Q2RQ98_9ACTN</name>
<protein>
    <recommendedName>
        <fullName evidence="3">2'-5' RNA ligase family protein</fullName>
    </recommendedName>
</protein>
<gene>
    <name evidence="1" type="ORF">EUA06_14910</name>
</gene>
<dbReference type="RefSeq" id="WP_129477154.1">
    <property type="nucleotide sequence ID" value="NZ_SDWS01000006.1"/>
</dbReference>
<sequence>MPAANPVFDRLFDDAVPALLGGSHRRDEPPVDGGRWPVSIVAVPGSEASGVLADLMDDALVHAGPGHFETGRSDASHLTVRALEPYREAASATDDITGQWVAALDEVGRASAPVTLRFTGVTLTVSGVMVQAEPVDDGPWELMRRLRTALGPLAWFEDQWQERDIWYSSILHFAAPVLDPAGLVGWAEQNRASLALDVTLDSLVLTRFRYREVDGRRHMAMEPWHAAALAG</sequence>
<organism evidence="1 2">
    <name type="scientific">Nocardioides glacieisoli</name>
    <dbReference type="NCBI Taxonomy" id="1168730"/>
    <lineage>
        <taxon>Bacteria</taxon>
        <taxon>Bacillati</taxon>
        <taxon>Actinomycetota</taxon>
        <taxon>Actinomycetes</taxon>
        <taxon>Propionibacteriales</taxon>
        <taxon>Nocardioidaceae</taxon>
        <taxon>Nocardioides</taxon>
    </lineage>
</organism>
<dbReference type="EMBL" id="SDWS01000006">
    <property type="protein sequence ID" value="RYB89869.1"/>
    <property type="molecule type" value="Genomic_DNA"/>
</dbReference>
<proteinExistence type="predicted"/>
<dbReference type="Proteomes" id="UP000291838">
    <property type="component" value="Unassembled WGS sequence"/>
</dbReference>
<evidence type="ECO:0008006" key="3">
    <source>
        <dbReference type="Google" id="ProtNLM"/>
    </source>
</evidence>
<evidence type="ECO:0000313" key="1">
    <source>
        <dbReference type="EMBL" id="RYB89869.1"/>
    </source>
</evidence>
<comment type="caution">
    <text evidence="1">The sequence shown here is derived from an EMBL/GenBank/DDBJ whole genome shotgun (WGS) entry which is preliminary data.</text>
</comment>
<dbReference type="OrthoDB" id="4311410at2"/>
<dbReference type="AlphaFoldDB" id="A0A4Q2RQ98"/>
<evidence type="ECO:0000313" key="2">
    <source>
        <dbReference type="Proteomes" id="UP000291838"/>
    </source>
</evidence>
<keyword evidence="2" id="KW-1185">Reference proteome</keyword>